<dbReference type="Pfam" id="PF20254">
    <property type="entry name" value="DMFA2_C"/>
    <property type="match status" value="1"/>
</dbReference>
<evidence type="ECO:0000259" key="3">
    <source>
        <dbReference type="Pfam" id="PF20254"/>
    </source>
</evidence>
<evidence type="ECO:0000256" key="2">
    <source>
        <dbReference type="SAM" id="SignalP"/>
    </source>
</evidence>
<gene>
    <name evidence="4" type="ORF">ET996_12175</name>
</gene>
<organism evidence="4 5">
    <name type="scientific">Propioniciclava tarda</name>
    <dbReference type="NCBI Taxonomy" id="433330"/>
    <lineage>
        <taxon>Bacteria</taxon>
        <taxon>Bacillati</taxon>
        <taxon>Actinomycetota</taxon>
        <taxon>Actinomycetes</taxon>
        <taxon>Propionibacteriales</taxon>
        <taxon>Propionibacteriaceae</taxon>
        <taxon>Propioniciclava</taxon>
    </lineage>
</organism>
<evidence type="ECO:0000313" key="4">
    <source>
        <dbReference type="EMBL" id="TBT93197.1"/>
    </source>
</evidence>
<proteinExistence type="predicted"/>
<accession>A0A4Q9KK01</accession>
<comment type="caution">
    <text evidence="4">The sequence shown here is derived from an EMBL/GenBank/DDBJ whole genome shotgun (WGS) entry which is preliminary data.</text>
</comment>
<feature type="region of interest" description="Disordered" evidence="1">
    <location>
        <begin position="33"/>
        <end position="52"/>
    </location>
</feature>
<dbReference type="RefSeq" id="WP_131172834.1">
    <property type="nucleotide sequence ID" value="NZ_FXTL01000017.1"/>
</dbReference>
<dbReference type="PROSITE" id="PS51257">
    <property type="entry name" value="PROKAR_LIPOPROTEIN"/>
    <property type="match status" value="1"/>
</dbReference>
<dbReference type="OrthoDB" id="505641at2"/>
<feature type="signal peptide" evidence="2">
    <location>
        <begin position="1"/>
        <end position="24"/>
    </location>
</feature>
<dbReference type="EMBL" id="SDMR01000017">
    <property type="protein sequence ID" value="TBT93197.1"/>
    <property type="molecule type" value="Genomic_DNA"/>
</dbReference>
<name>A0A4Q9KK01_PROTD</name>
<dbReference type="Proteomes" id="UP000291933">
    <property type="component" value="Unassembled WGS sequence"/>
</dbReference>
<dbReference type="AlphaFoldDB" id="A0A4Q9KK01"/>
<feature type="domain" description="N,N-dimethylformamidase beta subunit-like C-terminal" evidence="3">
    <location>
        <begin position="111"/>
        <end position="470"/>
    </location>
</feature>
<sequence>MTHSTRSRLRACLVAATAALLMTACGIPSLPVPTDAPEAPATQEDSSTASPDHKVHWVAEENSKPGTPGWSVPEATNAGDRELAAYFDAVSVEPGGAATLYATSTVGDFDLKAFRLGWYGGVGAREVWHSTAPIPGLAQSAPLKASDGTISTNWQPTTTVDTAGWPEGSYLFLMTAKKGSKTRYVPLVVRTPQHRGRLALMAPVLTNQAYNAWGGYSLYHGPDNRFTTRSSRVSFDRPYDRNGAMETFKFDLPIIQRAERLDLDYSYTTTWDVDRYPDTLRGARGIVSLGHDEYWTVPLRDAVEKARDAGTNLAFLGANAVYWRVRLESGGLGDGRLVAGYKEAKLDPVVGPTTTALWRQRPAPRPENSLTGMLYECYPVTADLRVEEENFFLFRGTGATRKKPIPGLIGLEIDRAYPIVGTPANLQVVAHSPVQCPHGGQTFSDMTYYTAPSGAGVFSVGTMGWVNALSERLAGTKLTQASVQFSRTVTDNLLVAMAAGPMGREHPAIGNVASLKLSAATTTGTGEPVHSDSPTASPSPSPSATPTKR</sequence>
<protein>
    <recommendedName>
        <fullName evidence="3">N,N-dimethylformamidase beta subunit-like C-terminal domain-containing protein</fullName>
    </recommendedName>
</protein>
<feature type="chain" id="PRO_5039604446" description="N,N-dimethylformamidase beta subunit-like C-terminal domain-containing protein" evidence="2">
    <location>
        <begin position="25"/>
        <end position="549"/>
    </location>
</feature>
<feature type="region of interest" description="Disordered" evidence="1">
    <location>
        <begin position="520"/>
        <end position="549"/>
    </location>
</feature>
<reference evidence="4 5" key="1">
    <citation type="submission" date="2019-01" db="EMBL/GenBank/DDBJ databases">
        <title>Lactibacter flavus gen. nov., sp. nov., a novel bacterium of the family Propionibacteriaceae isolated from raw milk and dairy products.</title>
        <authorList>
            <person name="Huptas C."/>
            <person name="Wenning M."/>
            <person name="Breitenwieser F."/>
            <person name="Doll E."/>
            <person name="Von Neubeck M."/>
            <person name="Busse H.-J."/>
            <person name="Scherer S."/>
        </authorList>
    </citation>
    <scope>NUCLEOTIDE SEQUENCE [LARGE SCALE GENOMIC DNA]</scope>
    <source>
        <strain evidence="4 5">DSM 22130</strain>
    </source>
</reference>
<dbReference type="InterPro" id="IPR046540">
    <property type="entry name" value="DMFA2_C"/>
</dbReference>
<keyword evidence="5" id="KW-1185">Reference proteome</keyword>
<keyword evidence="2" id="KW-0732">Signal</keyword>
<evidence type="ECO:0000313" key="5">
    <source>
        <dbReference type="Proteomes" id="UP000291933"/>
    </source>
</evidence>
<evidence type="ECO:0000256" key="1">
    <source>
        <dbReference type="SAM" id="MobiDB-lite"/>
    </source>
</evidence>